<dbReference type="PANTHER" id="PTHR33778">
    <property type="entry name" value="PROTEIN MGTC"/>
    <property type="match status" value="1"/>
</dbReference>
<evidence type="ECO:0000256" key="4">
    <source>
        <dbReference type="ARBA" id="ARBA00022692"/>
    </source>
</evidence>
<dbReference type="Pfam" id="PF02308">
    <property type="entry name" value="MgtC"/>
    <property type="match status" value="1"/>
</dbReference>
<keyword evidence="7" id="KW-0997">Cell inner membrane</keyword>
<feature type="transmembrane region" description="Helical" evidence="7">
    <location>
        <begin position="85"/>
        <end position="104"/>
    </location>
</feature>
<proteinExistence type="inferred from homology"/>
<evidence type="ECO:0000256" key="7">
    <source>
        <dbReference type="RuleBase" id="RU365041"/>
    </source>
</evidence>
<dbReference type="InterPro" id="IPR049177">
    <property type="entry name" value="MgtC_SapB_SrpB_YhiD_N"/>
</dbReference>
<accession>A0AAU7M1L2</accession>
<comment type="subcellular location">
    <subcellularLocation>
        <location evidence="7">Cell inner membrane</location>
        <topology evidence="7">Multi-pass membrane protein</topology>
    </subcellularLocation>
    <subcellularLocation>
        <location evidence="1">Cell membrane</location>
        <topology evidence="1">Multi-pass membrane protein</topology>
    </subcellularLocation>
</comment>
<evidence type="ECO:0000259" key="8">
    <source>
        <dbReference type="Pfam" id="PF02308"/>
    </source>
</evidence>
<dbReference type="PANTHER" id="PTHR33778:SF1">
    <property type="entry name" value="MAGNESIUM TRANSPORTER YHID-RELATED"/>
    <property type="match status" value="1"/>
</dbReference>
<dbReference type="GO" id="GO:0005886">
    <property type="term" value="C:plasma membrane"/>
    <property type="evidence" value="ECO:0007669"/>
    <property type="project" value="UniProtKB-SubCell"/>
</dbReference>
<dbReference type="PRINTS" id="PR01837">
    <property type="entry name" value="MGTCSAPBPROT"/>
</dbReference>
<feature type="transmembrane region" description="Helical" evidence="7">
    <location>
        <begin position="51"/>
        <end position="73"/>
    </location>
</feature>
<dbReference type="EMBL" id="CP157678">
    <property type="protein sequence ID" value="XBP73058.1"/>
    <property type="molecule type" value="Genomic_DNA"/>
</dbReference>
<dbReference type="InterPro" id="IPR003416">
    <property type="entry name" value="MgtC/SapB/SrpB/YhiD_fam"/>
</dbReference>
<dbReference type="RefSeq" id="WP_349283001.1">
    <property type="nucleotide sequence ID" value="NZ_CBCSCU010000050.1"/>
</dbReference>
<keyword evidence="6 7" id="KW-0472">Membrane</keyword>
<feature type="transmembrane region" description="Helical" evidence="7">
    <location>
        <begin position="111"/>
        <end position="128"/>
    </location>
</feature>
<comment type="similarity">
    <text evidence="2 7">Belongs to the MgtC/SapB family.</text>
</comment>
<evidence type="ECO:0000256" key="1">
    <source>
        <dbReference type="ARBA" id="ARBA00004651"/>
    </source>
</evidence>
<keyword evidence="3" id="KW-1003">Cell membrane</keyword>
<evidence type="ECO:0000256" key="5">
    <source>
        <dbReference type="ARBA" id="ARBA00022989"/>
    </source>
</evidence>
<feature type="transmembrane region" description="Helical" evidence="7">
    <location>
        <begin position="20"/>
        <end position="39"/>
    </location>
</feature>
<name>A0AAU7M1L2_9BURK</name>
<evidence type="ECO:0000256" key="6">
    <source>
        <dbReference type="ARBA" id="ARBA00023136"/>
    </source>
</evidence>
<keyword evidence="5 7" id="KW-1133">Transmembrane helix</keyword>
<protein>
    <recommendedName>
        <fullName evidence="7">Protein MgtC</fullName>
    </recommendedName>
</protein>
<evidence type="ECO:0000313" key="9">
    <source>
        <dbReference type="EMBL" id="XBP73058.1"/>
    </source>
</evidence>
<dbReference type="AlphaFoldDB" id="A0AAU7M1L2"/>
<feature type="domain" description="MgtC/SapB/SrpB/YhiD N-terminal" evidence="8">
    <location>
        <begin position="26"/>
        <end position="157"/>
    </location>
</feature>
<gene>
    <name evidence="9" type="ORF">ABLV49_24065</name>
</gene>
<sequence>MMSAQSLAMYWRGDFLAANAFIALNLVGALLLGMAVGYERSFNGRAAGMRTYGLVCMASTALTIFVGFAPLWYGGATHDSAIPDATRVVQGVVTGAGFLCAGVISKEGLNISGLTTAASIWAASAIGVLLGVGFYGSALLLAALCMVSMTLVHEVEKSLPGRASFDVTLTFERNSAPQLEKLTQTAQTHGYRIAPASLSFSFTDNHPVWRFCVVALDRSRATSPALLAHDLARSDDVTCFNIVPMRN</sequence>
<reference evidence="9" key="1">
    <citation type="submission" date="2024-05" db="EMBL/GenBank/DDBJ databases">
        <authorList>
            <person name="Bunk B."/>
            <person name="Swiderski J."/>
            <person name="Sproer C."/>
            <person name="Thiel V."/>
        </authorList>
    </citation>
    <scope>NUCLEOTIDE SEQUENCE</scope>
    <source>
        <strain evidence="9">DSM 17735</strain>
        <plasmid evidence="9">p3</plasmid>
    </source>
</reference>
<organism evidence="9">
    <name type="scientific">Polaromonas hydrogenivorans</name>
    <dbReference type="NCBI Taxonomy" id="335476"/>
    <lineage>
        <taxon>Bacteria</taxon>
        <taxon>Pseudomonadati</taxon>
        <taxon>Pseudomonadota</taxon>
        <taxon>Betaproteobacteria</taxon>
        <taxon>Burkholderiales</taxon>
        <taxon>Comamonadaceae</taxon>
        <taxon>Polaromonas</taxon>
    </lineage>
</organism>
<keyword evidence="4 7" id="KW-0812">Transmembrane</keyword>
<evidence type="ECO:0000256" key="2">
    <source>
        <dbReference type="ARBA" id="ARBA00009298"/>
    </source>
</evidence>
<geneLocation type="plasmid" evidence="9">
    <name>p3</name>
</geneLocation>
<evidence type="ECO:0000256" key="3">
    <source>
        <dbReference type="ARBA" id="ARBA00022475"/>
    </source>
</evidence>
<keyword evidence="9" id="KW-0614">Plasmid</keyword>